<organism evidence="1 2">
    <name type="scientific">Streptomyces castrisilvae</name>
    <dbReference type="NCBI Taxonomy" id="3033811"/>
    <lineage>
        <taxon>Bacteria</taxon>
        <taxon>Bacillati</taxon>
        <taxon>Actinomycetota</taxon>
        <taxon>Actinomycetes</taxon>
        <taxon>Kitasatosporales</taxon>
        <taxon>Streptomycetaceae</taxon>
        <taxon>Streptomyces</taxon>
    </lineage>
</organism>
<keyword evidence="2" id="KW-1185">Reference proteome</keyword>
<proteinExistence type="predicted"/>
<evidence type="ECO:0000313" key="1">
    <source>
        <dbReference type="EMBL" id="WLQ31979.1"/>
    </source>
</evidence>
<protein>
    <submittedName>
        <fullName evidence="1">Uncharacterized protein</fullName>
    </submittedName>
</protein>
<name>A0ABY9HCR0_9ACTN</name>
<dbReference type="RefSeq" id="WP_306050585.1">
    <property type="nucleotide sequence ID" value="NZ_CP120997.1"/>
</dbReference>
<sequence length="302" mass="32419">MRAHGHEPWLYTFDMVGALGDDADRAAVIGHTVEALLAAAPWIAPEELAALADPADTGLHRLLRDAGVRLWEVSDRPDLTCWQYGDGYPLEGRGCTLVAPVRGRPRCSAECGPGCDCGRVQEIGNIILVRGARRSYVETAFGVESVRALAHGGDLYALPELARECARLVALGYSDARARQVVNLRRVLERLHRDGARPSGRGPGHVMRDMVKSAFDLVTGGGGDWGAGVERCSLGPVVTGLLRDEGLRRETSRERSVRSAARLVRRRAGSGRPVGRDELRGTFGLSAEDAQEVLAAASPAAE</sequence>
<dbReference type="EMBL" id="CP120997">
    <property type="protein sequence ID" value="WLQ31979.1"/>
    <property type="molecule type" value="Genomic_DNA"/>
</dbReference>
<dbReference type="Proteomes" id="UP001239522">
    <property type="component" value="Chromosome"/>
</dbReference>
<evidence type="ECO:0000313" key="2">
    <source>
        <dbReference type="Proteomes" id="UP001239522"/>
    </source>
</evidence>
<gene>
    <name evidence="1" type="ORF">P8A18_00340</name>
</gene>
<accession>A0ABY9HCR0</accession>
<reference evidence="1 2" key="1">
    <citation type="submission" date="2023-03" db="EMBL/GenBank/DDBJ databases">
        <title>Isolation and description of six Streptomyces strains from soil environments, able to metabolize different microbial glucans.</title>
        <authorList>
            <person name="Widen T."/>
            <person name="Larsbrink J."/>
        </authorList>
    </citation>
    <scope>NUCLEOTIDE SEQUENCE [LARGE SCALE GENOMIC DNA]</scope>
    <source>
        <strain evidence="1 2">Mut1</strain>
    </source>
</reference>